<dbReference type="InterPro" id="IPR053168">
    <property type="entry name" value="Glutamic_endopeptidase"/>
</dbReference>
<protein>
    <submittedName>
        <fullName evidence="4">Uncharacterized protein LOC105852617</fullName>
    </submittedName>
</protein>
<gene>
    <name evidence="4" type="primary">LOC105852617</name>
</gene>
<dbReference type="Proteomes" id="UP000087171">
    <property type="component" value="Chromosome Ca7"/>
</dbReference>
<reference evidence="3" key="1">
    <citation type="journal article" date="2013" name="Nat. Biotechnol.">
        <title>Draft genome sequence of chickpea (Cicer arietinum) provides a resource for trait improvement.</title>
        <authorList>
            <person name="Varshney R.K."/>
            <person name="Song C."/>
            <person name="Saxena R.K."/>
            <person name="Azam S."/>
            <person name="Yu S."/>
            <person name="Sharpe A.G."/>
            <person name="Cannon S."/>
            <person name="Baek J."/>
            <person name="Rosen B.D."/>
            <person name="Tar'an B."/>
            <person name="Millan T."/>
            <person name="Zhang X."/>
            <person name="Ramsay L.D."/>
            <person name="Iwata A."/>
            <person name="Wang Y."/>
            <person name="Nelson W."/>
            <person name="Farmer A.D."/>
            <person name="Gaur P.M."/>
            <person name="Soderlund C."/>
            <person name="Penmetsa R.V."/>
            <person name="Xu C."/>
            <person name="Bharti A.K."/>
            <person name="He W."/>
            <person name="Winter P."/>
            <person name="Zhao S."/>
            <person name="Hane J.K."/>
            <person name="Carrasquilla-Garcia N."/>
            <person name="Condie J.A."/>
            <person name="Upadhyaya H.D."/>
            <person name="Luo M.C."/>
            <person name="Thudi M."/>
            <person name="Gowda C.L."/>
            <person name="Singh N.P."/>
            <person name="Lichtenzveig J."/>
            <person name="Gali K.K."/>
            <person name="Rubio J."/>
            <person name="Nadarajan N."/>
            <person name="Dolezel J."/>
            <person name="Bansal K.C."/>
            <person name="Xu X."/>
            <person name="Edwards D."/>
            <person name="Zhang G."/>
            <person name="Kahl G."/>
            <person name="Gil J."/>
            <person name="Singh K.B."/>
            <person name="Datta S.K."/>
            <person name="Jackson S.A."/>
            <person name="Wang J."/>
            <person name="Cook D.R."/>
        </authorList>
    </citation>
    <scope>NUCLEOTIDE SEQUENCE [LARGE SCALE GENOMIC DNA]</scope>
    <source>
        <strain evidence="3">cv. CDC Frontier</strain>
    </source>
</reference>
<keyword evidence="1" id="KW-0732">Signal</keyword>
<dbReference type="RefSeq" id="XP_027193006.1">
    <property type="nucleotide sequence ID" value="XM_027337205.1"/>
</dbReference>
<evidence type="ECO:0000259" key="2">
    <source>
        <dbReference type="Pfam" id="PF14365"/>
    </source>
</evidence>
<sequence>MIPILLLCLCTIATQNYQVYGWFPNLSKNEDLELEKQLKIINKPPIKTIQTNYGRIVDCIDIYKQLAFDNPLLKNHKIQLKPSFEDTLVQIQTNDSFRYFNIGLENDSCPKGSVPVQRTTKEDLVRASQLPNNFGIFTKNEPGAHVCCLYKFIVD</sequence>
<dbReference type="PANTHER" id="PTHR31589:SF223">
    <property type="entry name" value="PROTEIN, PUTATIVE (DUF239)-RELATED"/>
    <property type="match status" value="1"/>
</dbReference>
<feature type="domain" description="Neprosin activation peptide" evidence="2">
    <location>
        <begin position="48"/>
        <end position="135"/>
    </location>
</feature>
<dbReference type="STRING" id="3827.A0A3Q7Y423"/>
<proteinExistence type="predicted"/>
<name>A0A3Q7Y423_CICAR</name>
<feature type="chain" id="PRO_5018741196" evidence="1">
    <location>
        <begin position="22"/>
        <end position="155"/>
    </location>
</feature>
<evidence type="ECO:0000256" key="1">
    <source>
        <dbReference type="SAM" id="SignalP"/>
    </source>
</evidence>
<dbReference type="KEGG" id="cam:105852617"/>
<dbReference type="Pfam" id="PF14365">
    <property type="entry name" value="Neprosin_AP"/>
    <property type="match status" value="1"/>
</dbReference>
<evidence type="ECO:0000313" key="4">
    <source>
        <dbReference type="RefSeq" id="XP_027193006.1"/>
    </source>
</evidence>
<dbReference type="GeneID" id="105852617"/>
<dbReference type="AlphaFoldDB" id="A0A3Q7Y423"/>
<accession>A0A3Q7Y423</accession>
<feature type="signal peptide" evidence="1">
    <location>
        <begin position="1"/>
        <end position="21"/>
    </location>
</feature>
<dbReference type="OrthoDB" id="1935425at2759"/>
<organism evidence="3 4">
    <name type="scientific">Cicer arietinum</name>
    <name type="common">Chickpea</name>
    <name type="synonym">Garbanzo</name>
    <dbReference type="NCBI Taxonomy" id="3827"/>
    <lineage>
        <taxon>Eukaryota</taxon>
        <taxon>Viridiplantae</taxon>
        <taxon>Streptophyta</taxon>
        <taxon>Embryophyta</taxon>
        <taxon>Tracheophyta</taxon>
        <taxon>Spermatophyta</taxon>
        <taxon>Magnoliopsida</taxon>
        <taxon>eudicotyledons</taxon>
        <taxon>Gunneridae</taxon>
        <taxon>Pentapetalae</taxon>
        <taxon>rosids</taxon>
        <taxon>fabids</taxon>
        <taxon>Fabales</taxon>
        <taxon>Fabaceae</taxon>
        <taxon>Papilionoideae</taxon>
        <taxon>50 kb inversion clade</taxon>
        <taxon>NPAAA clade</taxon>
        <taxon>Hologalegina</taxon>
        <taxon>IRL clade</taxon>
        <taxon>Cicereae</taxon>
        <taxon>Cicer</taxon>
    </lineage>
</organism>
<evidence type="ECO:0000313" key="3">
    <source>
        <dbReference type="Proteomes" id="UP000087171"/>
    </source>
</evidence>
<dbReference type="InterPro" id="IPR025521">
    <property type="entry name" value="Neprosin_propep"/>
</dbReference>
<keyword evidence="3" id="KW-1185">Reference proteome</keyword>
<reference evidence="4" key="2">
    <citation type="submission" date="2025-08" db="UniProtKB">
        <authorList>
            <consortium name="RefSeq"/>
        </authorList>
    </citation>
    <scope>IDENTIFICATION</scope>
    <source>
        <tissue evidence="4">Etiolated seedlings</tissue>
    </source>
</reference>
<dbReference type="PANTHER" id="PTHR31589">
    <property type="entry name" value="PROTEIN, PUTATIVE (DUF239)-RELATED-RELATED"/>
    <property type="match status" value="1"/>
</dbReference>